<proteinExistence type="inferred from homology"/>
<feature type="compositionally biased region" description="Basic and acidic residues" evidence="3">
    <location>
        <begin position="11"/>
        <end position="37"/>
    </location>
</feature>
<protein>
    <submittedName>
        <fullName evidence="5">Coiled-coil domain-containing protein 124</fullName>
    </submittedName>
</protein>
<evidence type="ECO:0000256" key="1">
    <source>
        <dbReference type="ARBA" id="ARBA00008296"/>
    </source>
</evidence>
<dbReference type="STRING" id="3075.A0A087SEW3"/>
<dbReference type="InterPro" id="IPR010422">
    <property type="entry name" value="Ccdc124/Oxs1"/>
</dbReference>
<dbReference type="InterPro" id="IPR054414">
    <property type="entry name" value="Ccdc124/Oxs1_C"/>
</dbReference>
<evidence type="ECO:0000256" key="2">
    <source>
        <dbReference type="ARBA" id="ARBA00023054"/>
    </source>
</evidence>
<dbReference type="GO" id="GO:0006366">
    <property type="term" value="P:transcription by RNA polymerase II"/>
    <property type="evidence" value="ECO:0007669"/>
    <property type="project" value="TreeGrafter"/>
</dbReference>
<dbReference type="EMBL" id="KL662106">
    <property type="protein sequence ID" value="KFM24267.1"/>
    <property type="molecule type" value="Genomic_DNA"/>
</dbReference>
<gene>
    <name evidence="5" type="ORF">F751_5109</name>
</gene>
<feature type="region of interest" description="Disordered" evidence="3">
    <location>
        <begin position="1"/>
        <end position="57"/>
    </location>
</feature>
<organism evidence="5 6">
    <name type="scientific">Auxenochlorella protothecoides</name>
    <name type="common">Green microalga</name>
    <name type="synonym">Chlorella protothecoides</name>
    <dbReference type="NCBI Taxonomy" id="3075"/>
    <lineage>
        <taxon>Eukaryota</taxon>
        <taxon>Viridiplantae</taxon>
        <taxon>Chlorophyta</taxon>
        <taxon>core chlorophytes</taxon>
        <taxon>Trebouxiophyceae</taxon>
        <taxon>Chlorellales</taxon>
        <taxon>Chlorellaceae</taxon>
        <taxon>Auxenochlorella</taxon>
    </lineage>
</organism>
<evidence type="ECO:0000256" key="3">
    <source>
        <dbReference type="SAM" id="MobiDB-lite"/>
    </source>
</evidence>
<accession>A0A087SEW3</accession>
<dbReference type="PANTHER" id="PTHR21680:SF0">
    <property type="entry name" value="COILED-COIL DOMAIN-CONTAINING PROTEIN 124"/>
    <property type="match status" value="1"/>
</dbReference>
<dbReference type="GeneID" id="23616500"/>
<evidence type="ECO:0000313" key="5">
    <source>
        <dbReference type="EMBL" id="KFM24267.1"/>
    </source>
</evidence>
<name>A0A087SEW3_AUXPR</name>
<dbReference type="RefSeq" id="XP_011397154.1">
    <property type="nucleotide sequence ID" value="XM_011398852.1"/>
</dbReference>
<reference evidence="5 6" key="1">
    <citation type="journal article" date="2014" name="BMC Genomics">
        <title>Oil accumulation mechanisms of the oleaginous microalga Chlorella protothecoides revealed through its genome, transcriptomes, and proteomes.</title>
        <authorList>
            <person name="Gao C."/>
            <person name="Wang Y."/>
            <person name="Shen Y."/>
            <person name="Yan D."/>
            <person name="He X."/>
            <person name="Dai J."/>
            <person name="Wu Q."/>
        </authorList>
    </citation>
    <scope>NUCLEOTIDE SEQUENCE [LARGE SCALE GENOMIC DNA]</scope>
    <source>
        <strain evidence="5 6">0710</strain>
    </source>
</reference>
<feature type="domain" description="Coiled-coil" evidence="4">
    <location>
        <begin position="72"/>
        <end position="151"/>
    </location>
</feature>
<dbReference type="eggNOG" id="KOG3223">
    <property type="taxonomic scope" value="Eukaryota"/>
</dbReference>
<comment type="similarity">
    <text evidence="1">Belongs to the CCDC124 family.</text>
</comment>
<dbReference type="KEGG" id="apro:F751_5109"/>
<dbReference type="AlphaFoldDB" id="A0A087SEW3"/>
<dbReference type="Proteomes" id="UP000028924">
    <property type="component" value="Unassembled WGS sequence"/>
</dbReference>
<feature type="compositionally biased region" description="Basic and acidic residues" evidence="3">
    <location>
        <begin position="47"/>
        <end position="56"/>
    </location>
</feature>
<feature type="compositionally biased region" description="Polar residues" evidence="3">
    <location>
        <begin position="1"/>
        <end position="10"/>
    </location>
</feature>
<dbReference type="OrthoDB" id="76412at2759"/>
<evidence type="ECO:0000313" key="6">
    <source>
        <dbReference type="Proteomes" id="UP000028924"/>
    </source>
</evidence>
<keyword evidence="6" id="KW-1185">Reference proteome</keyword>
<dbReference type="Pfam" id="PF06244">
    <property type="entry name" value="Ccdc124"/>
    <property type="match status" value="1"/>
</dbReference>
<sequence length="156" mass="17805">MAKKSWGTSDKVQEARERKNSSKKEAAEAEAKQKEEAYWSQHANPKGRKDAKREEQVTEDAYAAAVEVENTNVQEGNGVNARGLDQALEQLGIAEKAQDMHPERRAKAAWEAYYEEQLAVLKEDKPGLRLMQYKSMIFENWQRSPLNPRNQAVSKK</sequence>
<keyword evidence="2" id="KW-0175">Coiled coil</keyword>
<dbReference type="GO" id="GO:0003713">
    <property type="term" value="F:transcription coactivator activity"/>
    <property type="evidence" value="ECO:0007669"/>
    <property type="project" value="TreeGrafter"/>
</dbReference>
<dbReference type="GO" id="GO:0005634">
    <property type="term" value="C:nucleus"/>
    <property type="evidence" value="ECO:0007669"/>
    <property type="project" value="TreeGrafter"/>
</dbReference>
<dbReference type="PANTHER" id="PTHR21680">
    <property type="entry name" value="COILED-COIL DOMAIN-CONTAINING PROTEIN 124"/>
    <property type="match status" value="1"/>
</dbReference>
<evidence type="ECO:0000259" key="4">
    <source>
        <dbReference type="Pfam" id="PF06244"/>
    </source>
</evidence>